<dbReference type="EMBL" id="CP001472">
    <property type="protein sequence ID" value="ACO32041.1"/>
    <property type="molecule type" value="Genomic_DNA"/>
</dbReference>
<dbReference type="STRING" id="240015.ACP_3183"/>
<dbReference type="Proteomes" id="UP000002207">
    <property type="component" value="Chromosome"/>
</dbReference>
<reference evidence="1 2" key="1">
    <citation type="journal article" date="2009" name="Appl. Environ. Microbiol.">
        <title>Three genomes from the phylum Acidobacteria provide insight into the lifestyles of these microorganisms in soils.</title>
        <authorList>
            <person name="Ward N.L."/>
            <person name="Challacombe J.F."/>
            <person name="Janssen P.H."/>
            <person name="Henrissat B."/>
            <person name="Coutinho P.M."/>
            <person name="Wu M."/>
            <person name="Xie G."/>
            <person name="Haft D.H."/>
            <person name="Sait M."/>
            <person name="Badger J."/>
            <person name="Barabote R.D."/>
            <person name="Bradley B."/>
            <person name="Brettin T.S."/>
            <person name="Brinkac L.M."/>
            <person name="Bruce D."/>
            <person name="Creasy T."/>
            <person name="Daugherty S.C."/>
            <person name="Davidsen T.M."/>
            <person name="DeBoy R.T."/>
            <person name="Detter J.C."/>
            <person name="Dodson R.J."/>
            <person name="Durkin A.S."/>
            <person name="Ganapathy A."/>
            <person name="Gwinn-Giglio M."/>
            <person name="Han C.S."/>
            <person name="Khouri H."/>
            <person name="Kiss H."/>
            <person name="Kothari S.P."/>
            <person name="Madupu R."/>
            <person name="Nelson K.E."/>
            <person name="Nelson W.C."/>
            <person name="Paulsen I."/>
            <person name="Penn K."/>
            <person name="Ren Q."/>
            <person name="Rosovitz M.J."/>
            <person name="Selengut J.D."/>
            <person name="Shrivastava S."/>
            <person name="Sullivan S.A."/>
            <person name="Tapia R."/>
            <person name="Thompson L.S."/>
            <person name="Watkins K.L."/>
            <person name="Yang Q."/>
            <person name="Yu C."/>
            <person name="Zafar N."/>
            <person name="Zhou L."/>
            <person name="Kuske C.R."/>
        </authorList>
    </citation>
    <scope>NUCLEOTIDE SEQUENCE [LARGE SCALE GENOMIC DNA]</scope>
    <source>
        <strain evidence="2">ATCC 51196 / DSM 11244 / BCRC 80197 / JCM 7670 / NBRC 15755 / NCIMB 13165 / 161</strain>
    </source>
</reference>
<name>C1F5K3_ACIC5</name>
<organism evidence="1 2">
    <name type="scientific">Acidobacterium capsulatum (strain ATCC 51196 / DSM 11244 / BCRC 80197 / JCM 7670 / NBRC 15755 / NCIMB 13165 / 161)</name>
    <dbReference type="NCBI Taxonomy" id="240015"/>
    <lineage>
        <taxon>Bacteria</taxon>
        <taxon>Pseudomonadati</taxon>
        <taxon>Acidobacteriota</taxon>
        <taxon>Terriglobia</taxon>
        <taxon>Terriglobales</taxon>
        <taxon>Acidobacteriaceae</taxon>
        <taxon>Acidobacterium</taxon>
    </lineage>
</organism>
<dbReference type="RefSeq" id="WP_015898226.1">
    <property type="nucleotide sequence ID" value="NC_012483.1"/>
</dbReference>
<dbReference type="eggNOG" id="ENOG50307RI">
    <property type="taxonomic scope" value="Bacteria"/>
</dbReference>
<dbReference type="InterPro" id="IPR038472">
    <property type="entry name" value="DndE_sf"/>
</dbReference>
<dbReference type="NCBIfam" id="TIGR03184">
    <property type="entry name" value="DNA_S_dndE"/>
    <property type="match status" value="1"/>
</dbReference>
<protein>
    <submittedName>
        <fullName evidence="1">DNA sulfur modification protein DndE</fullName>
    </submittedName>
</protein>
<gene>
    <name evidence="1" type="primary">dndE</name>
    <name evidence="1" type="ordered locus">ACP_3183</name>
</gene>
<dbReference type="Pfam" id="PF08870">
    <property type="entry name" value="DndE"/>
    <property type="match status" value="1"/>
</dbReference>
<proteinExistence type="predicted"/>
<dbReference type="InParanoid" id="C1F5K3"/>
<evidence type="ECO:0000313" key="2">
    <source>
        <dbReference type="Proteomes" id="UP000002207"/>
    </source>
</evidence>
<accession>C1F5K3</accession>
<sequence>MAQKSKTDTFKPGDPFPIDTIRVSERAKQQLITLKRNTGIEHWNVLCRWALCVSLQEPSKPPIEGESALSSLEMHWKTFAGHEEDAYKAVLLARVIKDFGTVSPSLISTQFRLHLHRGISRLAGKKIRSIEDLVRVAVDA</sequence>
<evidence type="ECO:0000313" key="1">
    <source>
        <dbReference type="EMBL" id="ACO32041.1"/>
    </source>
</evidence>
<dbReference type="Gene3D" id="1.10.1220.160">
    <property type="entry name" value="DNA sulphur modification protein DndE"/>
    <property type="match status" value="1"/>
</dbReference>
<dbReference type="KEGG" id="aca:ACP_3183"/>
<keyword evidence="2" id="KW-1185">Reference proteome</keyword>
<dbReference type="InterPro" id="IPR014969">
    <property type="entry name" value="DNA_S_DndE"/>
</dbReference>
<dbReference type="OrthoDB" id="512647at2"/>
<dbReference type="AlphaFoldDB" id="C1F5K3"/>
<dbReference type="HOGENOM" id="CLU_162722_0_0_0"/>